<dbReference type="Proteomes" id="UP000321204">
    <property type="component" value="Chromosome"/>
</dbReference>
<feature type="chain" id="PRO_5022887496" description="Fibronectin type III domain-containing protein" evidence="1">
    <location>
        <begin position="28"/>
        <end position="138"/>
    </location>
</feature>
<organism evidence="2 3">
    <name type="scientific">Flavisolibacter ginsenosidimutans</name>
    <dbReference type="NCBI Taxonomy" id="661481"/>
    <lineage>
        <taxon>Bacteria</taxon>
        <taxon>Pseudomonadati</taxon>
        <taxon>Bacteroidota</taxon>
        <taxon>Chitinophagia</taxon>
        <taxon>Chitinophagales</taxon>
        <taxon>Chitinophagaceae</taxon>
        <taxon>Flavisolibacter</taxon>
    </lineage>
</organism>
<dbReference type="RefSeq" id="WP_146790545.1">
    <property type="nucleotide sequence ID" value="NZ_BAABIO010000003.1"/>
</dbReference>
<feature type="signal peptide" evidence="1">
    <location>
        <begin position="1"/>
        <end position="27"/>
    </location>
</feature>
<keyword evidence="1" id="KW-0732">Signal</keyword>
<evidence type="ECO:0000313" key="3">
    <source>
        <dbReference type="Proteomes" id="UP000321204"/>
    </source>
</evidence>
<evidence type="ECO:0000313" key="2">
    <source>
        <dbReference type="EMBL" id="QEC57824.1"/>
    </source>
</evidence>
<evidence type="ECO:0008006" key="4">
    <source>
        <dbReference type="Google" id="ProtNLM"/>
    </source>
</evidence>
<protein>
    <recommendedName>
        <fullName evidence="4">Fibronectin type III domain-containing protein</fullName>
    </recommendedName>
</protein>
<keyword evidence="3" id="KW-1185">Reference proteome</keyword>
<name>A0A5B8UMD9_9BACT</name>
<dbReference type="AlphaFoldDB" id="A0A5B8UMD9"/>
<sequence>MKTIRYSFLAAMFALTVVCVLPHKALASKERPLVISKQTSVFGSFRTHRQGKGITAVWNLASADGVVGFSVQRTYEDPTDPYAYWEDAGSVPFNSTRSFTFTDSEVFPGTISYRIVALMTDGTTSVSDVSQVRIVSHK</sequence>
<evidence type="ECO:0000256" key="1">
    <source>
        <dbReference type="SAM" id="SignalP"/>
    </source>
</evidence>
<reference evidence="2 3" key="1">
    <citation type="journal article" date="2015" name="Int. J. Syst. Evol. Microbiol.">
        <title>Flavisolibacter ginsenosidimutans sp. nov., with ginsenoside-converting activity isolated from soil used for cultivating ginseng.</title>
        <authorList>
            <person name="Zhao Y."/>
            <person name="Liu Q."/>
            <person name="Kang M.S."/>
            <person name="Jin F."/>
            <person name="Yu H."/>
            <person name="Im W.T."/>
        </authorList>
    </citation>
    <scope>NUCLEOTIDE SEQUENCE [LARGE SCALE GENOMIC DNA]</scope>
    <source>
        <strain evidence="2 3">Gsoil 636</strain>
    </source>
</reference>
<dbReference type="EMBL" id="CP042433">
    <property type="protein sequence ID" value="QEC57824.1"/>
    <property type="molecule type" value="Genomic_DNA"/>
</dbReference>
<dbReference type="OrthoDB" id="669507at2"/>
<accession>A0A5B8UMD9</accession>
<proteinExistence type="predicted"/>
<gene>
    <name evidence="2" type="ORF">FSB75_18585</name>
</gene>
<dbReference type="KEGG" id="fgg:FSB75_18585"/>